<dbReference type="PANTHER" id="PTHR24185">
    <property type="entry name" value="CALCIUM-INDEPENDENT PHOSPHOLIPASE A2-GAMMA"/>
    <property type="match status" value="1"/>
</dbReference>
<evidence type="ECO:0000256" key="2">
    <source>
        <dbReference type="ARBA" id="ARBA00022963"/>
    </source>
</evidence>
<protein>
    <recommendedName>
        <fullName evidence="5">PNPLA domain-containing protein</fullName>
    </recommendedName>
</protein>
<dbReference type="PANTHER" id="PTHR24185:SF1">
    <property type="entry name" value="CALCIUM-INDEPENDENT PHOSPHOLIPASE A2-GAMMA"/>
    <property type="match status" value="1"/>
</dbReference>
<dbReference type="Gene3D" id="3.40.1090.10">
    <property type="entry name" value="Cytosolic phospholipase A2 catalytic domain"/>
    <property type="match status" value="2"/>
</dbReference>
<organism evidence="3 4">
    <name type="scientific">Penicillium salamii</name>
    <dbReference type="NCBI Taxonomy" id="1612424"/>
    <lineage>
        <taxon>Eukaryota</taxon>
        <taxon>Fungi</taxon>
        <taxon>Dikarya</taxon>
        <taxon>Ascomycota</taxon>
        <taxon>Pezizomycotina</taxon>
        <taxon>Eurotiomycetes</taxon>
        <taxon>Eurotiomycetidae</taxon>
        <taxon>Eurotiales</taxon>
        <taxon>Aspergillaceae</taxon>
        <taxon>Penicillium</taxon>
    </lineage>
</organism>
<evidence type="ECO:0000256" key="1">
    <source>
        <dbReference type="ARBA" id="ARBA00022801"/>
    </source>
</evidence>
<evidence type="ECO:0000313" key="4">
    <source>
        <dbReference type="Proteomes" id="UP001152592"/>
    </source>
</evidence>
<reference evidence="3" key="1">
    <citation type="submission" date="2021-07" db="EMBL/GenBank/DDBJ databases">
        <authorList>
            <person name="Branca A.L. A."/>
        </authorList>
    </citation>
    <scope>NUCLEOTIDE SEQUENCE</scope>
</reference>
<gene>
    <name evidence="3" type="ORF">PSALAMII_LOCUS10596</name>
</gene>
<keyword evidence="2" id="KW-0442">Lipid degradation</keyword>
<dbReference type="InterPro" id="IPR016035">
    <property type="entry name" value="Acyl_Trfase/lysoPLipase"/>
</dbReference>
<dbReference type="EMBL" id="CAJVPD010000299">
    <property type="protein sequence ID" value="CAG8428380.1"/>
    <property type="molecule type" value="Genomic_DNA"/>
</dbReference>
<dbReference type="SUPFAM" id="SSF52151">
    <property type="entry name" value="FabD/lysophospholipase-like"/>
    <property type="match status" value="1"/>
</dbReference>
<dbReference type="GO" id="GO:0016020">
    <property type="term" value="C:membrane"/>
    <property type="evidence" value="ECO:0007669"/>
    <property type="project" value="TreeGrafter"/>
</dbReference>
<evidence type="ECO:0000313" key="3">
    <source>
        <dbReference type="EMBL" id="CAG8428380.1"/>
    </source>
</evidence>
<accession>A0A9W4NXV0</accession>
<proteinExistence type="predicted"/>
<keyword evidence="2" id="KW-0443">Lipid metabolism</keyword>
<dbReference type="Proteomes" id="UP001152592">
    <property type="component" value="Unassembled WGS sequence"/>
</dbReference>
<keyword evidence="1" id="KW-0378">Hydrolase</keyword>
<comment type="caution">
    <text evidence="3">The sequence shown here is derived from an EMBL/GenBank/DDBJ whole genome shotgun (WGS) entry which is preliminary data.</text>
</comment>
<dbReference type="GO" id="GO:0019369">
    <property type="term" value="P:arachidonate metabolic process"/>
    <property type="evidence" value="ECO:0007669"/>
    <property type="project" value="TreeGrafter"/>
</dbReference>
<dbReference type="OrthoDB" id="5376052at2759"/>
<evidence type="ECO:0008006" key="5">
    <source>
        <dbReference type="Google" id="ProtNLM"/>
    </source>
</evidence>
<name>A0A9W4NXV0_9EURO</name>
<dbReference type="GO" id="GO:0047499">
    <property type="term" value="F:calcium-independent phospholipase A2 activity"/>
    <property type="evidence" value="ECO:0007669"/>
    <property type="project" value="TreeGrafter"/>
</dbReference>
<dbReference type="AlphaFoldDB" id="A0A9W4NXV0"/>
<dbReference type="GO" id="GO:0016042">
    <property type="term" value="P:lipid catabolic process"/>
    <property type="evidence" value="ECO:0007669"/>
    <property type="project" value="UniProtKB-KW"/>
</dbReference>
<sequence length="836" mass="94732">MQHKEDIGWLDIGKQQNSRLAIVENRRLKYIISQLENPEEQYPSLCAFIGGPLKNCALQKLYPWNNIRRHVSDYKIRLRYNVSSLGTRQPVLFVDGDIIQKDHKSPLKQLSAGAGYPIFWECGSAQFLLLVLWARLVFLFNDVICIFIDDYPESSQILKLLTTFSQGRSTDPLILIHRKLLEPGLTSVYESFSEITTLRLGAYEASNTARYKPLRSLVRQELSSMRALRKKHLIQPNGKQLVDLFQATFQHILMDFESRFNLLQATRAVYKICSTAGLDAAQIIPTIASAVLMDHYVPRILIELRKSQLASQSGWICRIRSNKICLYCLFQNAQHVLGCGHTLCDHYAHVFGTPSVGIEYEFTIRGYIYCLYQRPLIASVLPLTMSPSVLTIDGGGVKGVIPLEFLLLVHEHLHPYRIQDIVDLALGTSSILGNLSKWIHWLLHDSYYDAKTFDDALKGVFDNNRLMFGSSRDNPRESLRSNSKVRVVTTSISRETGAFVIGNFNTTGEPGDRAVSEQGRLLRHLCKTRGPPSFFTPTDLPGIGSFQDRGLKHNFAREIASQVSRQIWPEAIGSTHLLSLGTRVTKPEVDPTPHFRHIFRDSFIRRGFDAWISDYHRLNVELNRTPNTIDSVETINDYRNLVLGQPGNSRRAQQATTTLLCRGSIRCKGSARDVIMALIRLYPEGLTYVSGKNMVDSFHGLDDLYESCGSYLRPLSFIVYYFNHPVNLFLQASLTHRWRLNRFPESLANFAAKQGLTSLFGHSNHGFLGRIACGGYKILSGSSKTKRHVYLLICSSRETYVYNSNEDDPSWLPPDSDLVLFHRLSVFVSIGGLSLF</sequence>